<comment type="similarity">
    <text evidence="1">Belongs to the TFP11/STIP family.</text>
</comment>
<dbReference type="GO" id="GO:0071008">
    <property type="term" value="C:U2-type post-mRNA release spliceosomal complex"/>
    <property type="evidence" value="ECO:0007669"/>
    <property type="project" value="TreeGrafter"/>
</dbReference>
<dbReference type="InterPro" id="IPR045211">
    <property type="entry name" value="TFP11/STIP/Ntr1"/>
</dbReference>
<proteinExistence type="inferred from homology"/>
<name>A0A9P8PGP4_9ASCO</name>
<evidence type="ECO:0000259" key="2">
    <source>
        <dbReference type="PROSITE" id="PS50174"/>
    </source>
</evidence>
<organism evidence="3 4">
    <name type="scientific">Wickerhamomyces mucosus</name>
    <dbReference type="NCBI Taxonomy" id="1378264"/>
    <lineage>
        <taxon>Eukaryota</taxon>
        <taxon>Fungi</taxon>
        <taxon>Dikarya</taxon>
        <taxon>Ascomycota</taxon>
        <taxon>Saccharomycotina</taxon>
        <taxon>Saccharomycetes</taxon>
        <taxon>Phaffomycetales</taxon>
        <taxon>Wickerhamomycetaceae</taxon>
        <taxon>Wickerhamomyces</taxon>
    </lineage>
</organism>
<reference evidence="3" key="2">
    <citation type="submission" date="2021-01" db="EMBL/GenBank/DDBJ databases">
        <authorList>
            <person name="Schikora-Tamarit M.A."/>
        </authorList>
    </citation>
    <scope>NUCLEOTIDE SEQUENCE</scope>
    <source>
        <strain evidence="3">CBS6341</strain>
    </source>
</reference>
<dbReference type="OrthoDB" id="4822at2759"/>
<dbReference type="InterPro" id="IPR018247">
    <property type="entry name" value="EF_Hand_1_Ca_BS"/>
</dbReference>
<keyword evidence="4" id="KW-1185">Reference proteome</keyword>
<evidence type="ECO:0000313" key="3">
    <source>
        <dbReference type="EMBL" id="KAH3671230.1"/>
    </source>
</evidence>
<dbReference type="EMBL" id="JAEUBF010001283">
    <property type="protein sequence ID" value="KAH3671230.1"/>
    <property type="molecule type" value="Genomic_DNA"/>
</dbReference>
<dbReference type="PROSITE" id="PS00018">
    <property type="entry name" value="EF_HAND_1"/>
    <property type="match status" value="1"/>
</dbReference>
<dbReference type="Proteomes" id="UP000769528">
    <property type="component" value="Unassembled WGS sequence"/>
</dbReference>
<comment type="caution">
    <text evidence="3">The sequence shown here is derived from an EMBL/GenBank/DDBJ whole genome shotgun (WGS) entry which is preliminary data.</text>
</comment>
<reference evidence="3" key="1">
    <citation type="journal article" date="2021" name="Open Biol.">
        <title>Shared evolutionary footprints suggest mitochondrial oxidative damage underlies multiple complex I losses in fungi.</title>
        <authorList>
            <person name="Schikora-Tamarit M.A."/>
            <person name="Marcet-Houben M."/>
            <person name="Nosek J."/>
            <person name="Gabaldon T."/>
        </authorList>
    </citation>
    <scope>NUCLEOTIDE SEQUENCE</scope>
    <source>
        <strain evidence="3">CBS6341</strain>
    </source>
</reference>
<gene>
    <name evidence="3" type="ORF">WICMUC_004747</name>
</gene>
<dbReference type="AlphaFoldDB" id="A0A9P8PGP4"/>
<protein>
    <recommendedName>
        <fullName evidence="2">G-patch domain-containing protein</fullName>
    </recommendedName>
</protein>
<accession>A0A9P8PGP4</accession>
<dbReference type="PANTHER" id="PTHR23329:SF1">
    <property type="entry name" value="TUFTELIN-INTERACTING PROTEIN 11"/>
    <property type="match status" value="1"/>
</dbReference>
<evidence type="ECO:0000313" key="4">
    <source>
        <dbReference type="Proteomes" id="UP000769528"/>
    </source>
</evidence>
<dbReference type="SMART" id="SM00443">
    <property type="entry name" value="G_patch"/>
    <property type="match status" value="1"/>
</dbReference>
<dbReference type="PROSITE" id="PS50174">
    <property type="entry name" value="G_PATCH"/>
    <property type="match status" value="1"/>
</dbReference>
<dbReference type="Pfam" id="PF07842">
    <property type="entry name" value="GCFC"/>
    <property type="match status" value="1"/>
</dbReference>
<dbReference type="InterPro" id="IPR000467">
    <property type="entry name" value="G_patch_dom"/>
</dbReference>
<dbReference type="PANTHER" id="PTHR23329">
    <property type="entry name" value="TUFTELIN-INTERACTING PROTEIN 11-RELATED"/>
    <property type="match status" value="1"/>
</dbReference>
<dbReference type="GO" id="GO:0000390">
    <property type="term" value="P:spliceosomal complex disassembly"/>
    <property type="evidence" value="ECO:0007669"/>
    <property type="project" value="InterPro"/>
</dbReference>
<feature type="domain" description="G-patch" evidence="2">
    <location>
        <begin position="134"/>
        <end position="180"/>
    </location>
</feature>
<dbReference type="Pfam" id="PF01585">
    <property type="entry name" value="G-patch"/>
    <property type="match status" value="1"/>
</dbReference>
<sequence>MNQDDKNSNNSINLVDFVNSFAQTDNNPKPRTFVPVTFSRSQFDDNNQEEDGIGRNDLGDIGSNISMKFKPVSFNSGPLISFTKAQSTNEVPKKFSTTPDIQRQDFQTKLTVSEVEQFTKPLGSNNSTISSRGKYGIGAALLKKMGYVEGKGLGVNNQGITEPIKQDIRQNGKGLDISRRNKFRIKEAKLHTSDISDDEFSSDEENAKSVWTEPESPELYNVIIGIESLGIDIPDTIKEICNNERLIGPRVDKSVEISVLTEKLNKIKEELSEVIATKKQAQFKILELKDLRDHLELNAQGHQAIYSKFKIIGDIITSQSPINEKSQLLKQQIQQLQTLEIKTYDNNIERFLIMAVKPLLSELFEDWDPLDISTNLLSQEIMSWKELLLEFTPSFGELSYFQTMLYSLWYPKIYEALKDWPVNKPNLPITVLMDWIDIIDDTVMDEFLENVISLHIIHAIRDWKFGEDNPPYIWIFEWIPYLGLSINQIKEEFTIRYNACVDDMIGSIEGLNSFKEIVGEPNFDLFINKKVIPKLCSLLVGARYDFNSKFNPEVFRILIFWKDYITSFETLLSIGFFNSWFKSLFLSLDTKYSNYEKISKNLSNWYLQFVKIEVQYPIVREKFNQALDMINKFIDLGRLEPLHRSISQSELISVLVTKSSAKNIFARKTMHVTFLEIVEDFCYKHGLLLQPLSNDLSSGKKLYQIKKNIDNNKNHFLTVYVDQDVLFVKNGSQFNPISLDNLHTLL</sequence>
<evidence type="ECO:0000256" key="1">
    <source>
        <dbReference type="ARBA" id="ARBA00010900"/>
    </source>
</evidence>
<dbReference type="InterPro" id="IPR022783">
    <property type="entry name" value="GCFC_dom"/>
</dbReference>
<dbReference type="GO" id="GO:0003676">
    <property type="term" value="F:nucleic acid binding"/>
    <property type="evidence" value="ECO:0007669"/>
    <property type="project" value="InterPro"/>
</dbReference>